<organism evidence="1 2">
    <name type="scientific">Streptomyces gottesmaniae</name>
    <dbReference type="NCBI Taxonomy" id="3075518"/>
    <lineage>
        <taxon>Bacteria</taxon>
        <taxon>Bacillati</taxon>
        <taxon>Actinomycetota</taxon>
        <taxon>Actinomycetes</taxon>
        <taxon>Kitasatosporales</taxon>
        <taxon>Streptomycetaceae</taxon>
        <taxon>Streptomyces</taxon>
    </lineage>
</organism>
<sequence length="93" mass="10547">MVHLERFTSDHYLEKPSDVGHYSVLHDHLQAQTLSPDSSRDFSTDVTKSYIDAASHPELVLPSKRGPETAIRKIVGPRGFRYGCQLVAVRWLK</sequence>
<keyword evidence="2" id="KW-1185">Reference proteome</keyword>
<dbReference type="RefSeq" id="WP_033532142.1">
    <property type="nucleotide sequence ID" value="NZ_JAVRFJ010000004.1"/>
</dbReference>
<dbReference type="Proteomes" id="UP001180737">
    <property type="component" value="Unassembled WGS sequence"/>
</dbReference>
<name>A0ABU2YSB0_9ACTN</name>
<evidence type="ECO:0000313" key="2">
    <source>
        <dbReference type="Proteomes" id="UP001180737"/>
    </source>
</evidence>
<accession>A0ABU2YSB0</accession>
<protein>
    <submittedName>
        <fullName evidence="1">Uncharacterized protein</fullName>
    </submittedName>
</protein>
<evidence type="ECO:0000313" key="1">
    <source>
        <dbReference type="EMBL" id="MDT0567136.1"/>
    </source>
</evidence>
<proteinExistence type="predicted"/>
<gene>
    <name evidence="1" type="ORF">RM704_06595</name>
</gene>
<dbReference type="EMBL" id="JAVRFJ010000004">
    <property type="protein sequence ID" value="MDT0567136.1"/>
    <property type="molecule type" value="Genomic_DNA"/>
</dbReference>
<reference evidence="1" key="1">
    <citation type="submission" date="2024-05" db="EMBL/GenBank/DDBJ databases">
        <title>30 novel species of actinomycetes from the DSMZ collection.</title>
        <authorList>
            <person name="Nouioui I."/>
        </authorList>
    </citation>
    <scope>NUCLEOTIDE SEQUENCE</scope>
    <source>
        <strain evidence="1">DSM 3412</strain>
    </source>
</reference>
<comment type="caution">
    <text evidence="1">The sequence shown here is derived from an EMBL/GenBank/DDBJ whole genome shotgun (WGS) entry which is preliminary data.</text>
</comment>